<reference evidence="3" key="1">
    <citation type="journal article" date="2017" name="Nat. Microbiol.">
        <title>Global analysis of biosynthetic gene clusters reveals vast potential of secondary metabolite production in Penicillium species.</title>
        <authorList>
            <person name="Nielsen J.C."/>
            <person name="Grijseels S."/>
            <person name="Prigent S."/>
            <person name="Ji B."/>
            <person name="Dainat J."/>
            <person name="Nielsen K.F."/>
            <person name="Frisvad J.C."/>
            <person name="Workman M."/>
            <person name="Nielsen J."/>
        </authorList>
    </citation>
    <scope>NUCLEOTIDE SEQUENCE [LARGE SCALE GENOMIC DNA]</scope>
    <source>
        <strain evidence="3">IBT 31321</strain>
    </source>
</reference>
<dbReference type="PANTHER" id="PTHR28630:SF3">
    <property type="entry name" value="PEROXIREDOXIN-LIKE 2C"/>
    <property type="match status" value="1"/>
</dbReference>
<sequence length="254" mass="28494">MAYLNFPDEGPDFLTDDTLHEAYELEIESGNGKKVRFGELVAGKGDSITTIVIFIRHFFCAYDQDYTRTMSKQMTQKLLDTVPASARPAQVILLGCGDHSLIAPFMEETTDEFPIYTDPTGNIYEKLQMKRTTSGFTEPPPYSGFSLPTGLAEGLKQAWKRGWAGLRGGDWKQQGGEWIFQRGRLRFAHRMEGASDHLTADRLLEILNVAHGKSDDLPSTREEREEEGEGADGEVQETASESRAQGTEYIYIRP</sequence>
<name>A0A1V6UA72_9EURO</name>
<evidence type="ECO:0000313" key="3">
    <source>
        <dbReference type="Proteomes" id="UP000191500"/>
    </source>
</evidence>
<dbReference type="EMBL" id="MDDG01000013">
    <property type="protein sequence ID" value="OQE35381.1"/>
    <property type="molecule type" value="Genomic_DNA"/>
</dbReference>
<dbReference type="AlphaFoldDB" id="A0A1V6UA72"/>
<dbReference type="STRING" id="36646.A0A1V6UA72"/>
<dbReference type="Proteomes" id="UP000191500">
    <property type="component" value="Unassembled WGS sequence"/>
</dbReference>
<comment type="caution">
    <text evidence="2">The sequence shown here is derived from an EMBL/GenBank/DDBJ whole genome shotgun (WGS) entry which is preliminary data.</text>
</comment>
<dbReference type="Pfam" id="PF13911">
    <property type="entry name" value="AhpC-TSA_2"/>
    <property type="match status" value="1"/>
</dbReference>
<protein>
    <recommendedName>
        <fullName evidence="4">Thioredoxin-like fold domain-containing protein</fullName>
    </recommendedName>
</protein>
<feature type="compositionally biased region" description="Acidic residues" evidence="1">
    <location>
        <begin position="224"/>
        <end position="235"/>
    </location>
</feature>
<accession>A0A1V6UA72</accession>
<evidence type="ECO:0008006" key="4">
    <source>
        <dbReference type="Google" id="ProtNLM"/>
    </source>
</evidence>
<dbReference type="CDD" id="cd02970">
    <property type="entry name" value="PRX_like2"/>
    <property type="match status" value="1"/>
</dbReference>
<dbReference type="InterPro" id="IPR032801">
    <property type="entry name" value="PXL2A/B/C"/>
</dbReference>
<feature type="compositionally biased region" description="Basic and acidic residues" evidence="1">
    <location>
        <begin position="212"/>
        <end position="223"/>
    </location>
</feature>
<dbReference type="PANTHER" id="PTHR28630">
    <property type="match status" value="1"/>
</dbReference>
<gene>
    <name evidence="2" type="ORF">PENCOP_c013G04839</name>
</gene>
<feature type="region of interest" description="Disordered" evidence="1">
    <location>
        <begin position="212"/>
        <end position="247"/>
    </location>
</feature>
<dbReference type="Gene3D" id="3.40.30.10">
    <property type="entry name" value="Glutaredoxin"/>
    <property type="match status" value="1"/>
</dbReference>
<proteinExistence type="predicted"/>
<evidence type="ECO:0000256" key="1">
    <source>
        <dbReference type="SAM" id="MobiDB-lite"/>
    </source>
</evidence>
<keyword evidence="3" id="KW-1185">Reference proteome</keyword>
<organism evidence="2 3">
    <name type="scientific">Penicillium coprophilum</name>
    <dbReference type="NCBI Taxonomy" id="36646"/>
    <lineage>
        <taxon>Eukaryota</taxon>
        <taxon>Fungi</taxon>
        <taxon>Dikarya</taxon>
        <taxon>Ascomycota</taxon>
        <taxon>Pezizomycotina</taxon>
        <taxon>Eurotiomycetes</taxon>
        <taxon>Eurotiomycetidae</taxon>
        <taxon>Eurotiales</taxon>
        <taxon>Aspergillaceae</taxon>
        <taxon>Penicillium</taxon>
    </lineage>
</organism>
<evidence type="ECO:0000313" key="2">
    <source>
        <dbReference type="EMBL" id="OQE35381.1"/>
    </source>
</evidence>